<feature type="domain" description="VWFA" evidence="3">
    <location>
        <begin position="413"/>
        <end position="631"/>
    </location>
</feature>
<dbReference type="PANTHER" id="PTHR41248:SF1">
    <property type="entry name" value="NORD PROTEIN"/>
    <property type="match status" value="1"/>
</dbReference>
<dbReference type="Pfam" id="PF06213">
    <property type="entry name" value="CobT"/>
    <property type="match status" value="1"/>
</dbReference>
<dbReference type="Proteomes" id="UP001522662">
    <property type="component" value="Unassembled WGS sequence"/>
</dbReference>
<feature type="compositionally biased region" description="Acidic residues" evidence="2">
    <location>
        <begin position="218"/>
        <end position="236"/>
    </location>
</feature>
<reference evidence="4 5" key="1">
    <citation type="submission" date="2022-03" db="EMBL/GenBank/DDBJ databases">
        <title>Rhizobium SSM4.3 sp. nov., isolated from Sediment (Gouqi Island).</title>
        <authorList>
            <person name="Chen G."/>
        </authorList>
    </citation>
    <scope>NUCLEOTIDE SEQUENCE [LARGE SCALE GENOMIC DNA]</scope>
    <source>
        <strain evidence="4 5">SSM4.3</strain>
    </source>
</reference>
<dbReference type="CDD" id="cd01454">
    <property type="entry name" value="vWA_norD_type"/>
    <property type="match status" value="1"/>
</dbReference>
<proteinExistence type="predicted"/>
<evidence type="ECO:0000313" key="5">
    <source>
        <dbReference type="Proteomes" id="UP001522662"/>
    </source>
</evidence>
<dbReference type="EC" id="6.6.1.2" evidence="1"/>
<dbReference type="InterPro" id="IPR006538">
    <property type="entry name" value="CobT"/>
</dbReference>
<dbReference type="PANTHER" id="PTHR41248">
    <property type="entry name" value="NORD PROTEIN"/>
    <property type="match status" value="1"/>
</dbReference>
<keyword evidence="4" id="KW-0436">Ligase</keyword>
<gene>
    <name evidence="4" type="primary">cobT</name>
    <name evidence="4" type="ORF">MKJ03_17050</name>
</gene>
<evidence type="ECO:0000313" key="4">
    <source>
        <dbReference type="EMBL" id="MCJ8240042.1"/>
    </source>
</evidence>
<dbReference type="SUPFAM" id="SSF53300">
    <property type="entry name" value="vWA-like"/>
    <property type="match status" value="1"/>
</dbReference>
<feature type="compositionally biased region" description="Acidic residues" evidence="2">
    <location>
        <begin position="244"/>
        <end position="295"/>
    </location>
</feature>
<dbReference type="EMBL" id="JALAYX010000004">
    <property type="protein sequence ID" value="MCJ8240042.1"/>
    <property type="molecule type" value="Genomic_DNA"/>
</dbReference>
<dbReference type="InterPro" id="IPR036465">
    <property type="entry name" value="vWFA_dom_sf"/>
</dbReference>
<feature type="region of interest" description="Disordered" evidence="2">
    <location>
        <begin position="218"/>
        <end position="307"/>
    </location>
</feature>
<dbReference type="PIRSF" id="PIRSF031715">
    <property type="entry name" value="Cob_chel_CobT"/>
    <property type="match status" value="1"/>
</dbReference>
<dbReference type="InterPro" id="IPR025861">
    <property type="entry name" value="CobT_VWA_dom"/>
</dbReference>
<evidence type="ECO:0000256" key="1">
    <source>
        <dbReference type="NCBIfam" id="TIGR01651"/>
    </source>
</evidence>
<dbReference type="SMART" id="SM00327">
    <property type="entry name" value="VWA"/>
    <property type="match status" value="1"/>
</dbReference>
<dbReference type="GO" id="GO:0051116">
    <property type="term" value="F:cobaltochelatase activity"/>
    <property type="evidence" value="ECO:0007669"/>
    <property type="project" value="UniProtKB-EC"/>
</dbReference>
<sequence>MAGRGDNSKAKATGGVDTEPLRRAITGCVRSIAGDPQVEVAFANDRPGLAGERIRLPEISKRPTAHELAVTRGLGDSMALRLACHDQKVHASMAPQGADARAIFDAVEQARVESLGSLRMPGVASNIQSMNTEKYAKANFSTISRQEDAPIGEAVAMLVREKLTGKKAPESAGKVLDLWRPFIEDKAGADLDNLSTVIEDQQAFSRVIRHMLSSMEMAEDVGDDEEQGEDDQSTDEEQPRSGEQDQESAEEEAGQESAPAEESEASQEQLDDGEMDGAEISEEEMSDEGDDDSETPGEMRRPATPFDDFNEKVDYKIFTQDFDEEITAEELCDEAELERLRAFLDKQLAHLQGAVGRLANRLQRRLMAQQNRSWDFDLEEGYLDPARLTRLIIDPMQPLSFKKEKDTKFRDTVVTLVIDNSGSMRGRPITVAASCADILARTLERCGVKVEILGFTTKAWKGGQSREKWLAGGKPSAPGRLNDLRHIIYKSADAPWRRSRRNLGLMMREGLLKENIDGEALMWAHNRLIGRREQRKILMMISDGAPVDDSTLSVNPGNYLERHLRAVIEQIETKSPVELLAIGIGHDVTRYYRRAVTIVDADELAGAMTEQLASLFEEKPSGGSGRARLRA</sequence>
<dbReference type="PROSITE" id="PS50234">
    <property type="entry name" value="VWFA"/>
    <property type="match status" value="1"/>
</dbReference>
<dbReference type="RefSeq" id="WP_229575039.1">
    <property type="nucleotide sequence ID" value="NZ_CP128477.1"/>
</dbReference>
<dbReference type="InterPro" id="IPR002035">
    <property type="entry name" value="VWF_A"/>
</dbReference>
<dbReference type="Pfam" id="PF11775">
    <property type="entry name" value="CobT_C"/>
    <property type="match status" value="1"/>
</dbReference>
<dbReference type="Gene3D" id="3.40.50.410">
    <property type="entry name" value="von Willebrand factor, type A domain"/>
    <property type="match status" value="1"/>
</dbReference>
<dbReference type="NCBIfam" id="TIGR01651">
    <property type="entry name" value="CobT"/>
    <property type="match status" value="1"/>
</dbReference>
<dbReference type="InterPro" id="IPR051928">
    <property type="entry name" value="NorD/CobT"/>
</dbReference>
<evidence type="ECO:0000256" key="2">
    <source>
        <dbReference type="SAM" id="MobiDB-lite"/>
    </source>
</evidence>
<comment type="caution">
    <text evidence="4">The sequence shown here is derived from an EMBL/GenBank/DDBJ whole genome shotgun (WGS) entry which is preliminary data.</text>
</comment>
<keyword evidence="5" id="KW-1185">Reference proteome</keyword>
<evidence type="ECO:0000259" key="3">
    <source>
        <dbReference type="PROSITE" id="PS50234"/>
    </source>
</evidence>
<accession>A0ABT0D3Q3</accession>
<organism evidence="4 5">
    <name type="scientific">Peteryoungia algae</name>
    <dbReference type="NCBI Taxonomy" id="2919917"/>
    <lineage>
        <taxon>Bacteria</taxon>
        <taxon>Pseudomonadati</taxon>
        <taxon>Pseudomonadota</taxon>
        <taxon>Alphaproteobacteria</taxon>
        <taxon>Hyphomicrobiales</taxon>
        <taxon>Rhizobiaceae</taxon>
        <taxon>Peteryoungia</taxon>
    </lineage>
</organism>
<protein>
    <recommendedName>
        <fullName evidence="1">Cobaltochelatase subunit CobT</fullName>
        <ecNumber evidence="1">6.6.1.2</ecNumber>
    </recommendedName>
</protein>
<name>A0ABT0D3Q3_9HYPH</name>